<evidence type="ECO:0000256" key="3">
    <source>
        <dbReference type="ARBA" id="ARBA00022603"/>
    </source>
</evidence>
<evidence type="ECO:0000256" key="6">
    <source>
        <dbReference type="ARBA" id="ARBA00022747"/>
    </source>
</evidence>
<accession>A0ABQ2WK81</accession>
<dbReference type="InterPro" id="IPR050953">
    <property type="entry name" value="N4_N6_ade-DNA_methylase"/>
</dbReference>
<dbReference type="Pfam" id="PF07669">
    <property type="entry name" value="Eco57I"/>
    <property type="match status" value="1"/>
</dbReference>
<dbReference type="PANTHER" id="PTHR33841:SF5">
    <property type="entry name" value="DNA METHYLASE (MODIFICATION METHYLASE) (METHYLTRANSFERASE)-RELATED"/>
    <property type="match status" value="1"/>
</dbReference>
<sequence>MKTIVRSSIATNSQTLKKQKQCFRKYLSQLQALPSCLTPRDILLSILDRYLDSPEAFKGIDYTCVKNTAVDDTLKWLIDLDLEYAAYWVGSFYSNLIPSEIRKRQANYFTPPPLTNRLLNKINGGEKSLLFGKIIDPSCGGAAFLIPALLRLKGNKRFQRMTPHERLLHVESHFFGADIDSVLVEITKIFLYALMADDISYSTYRPQWKILTGNGLEAFSEALGSFDLVLSNPPYRKMKRAEVERLDTPRLRNIVEGQSNLYALFSLRALDLLKDGGEACLITPMSFFSGKTFCKLRQALDNEAHIKSLDLIHEKGSSFFGAEQDAVLTHLSKTGHLDSHQTQISLIDTEERVTDLGKWTISQGSSPWTFPRTVEGVHVLTRSRKFNARLVDYGYKIVTGHLVDYRDKRPRYASLDKAPNPRNVLPLIWAHAVQPGVLDLERAREAGCPCFVDQSTNPSRTGEIHTPAVALQRVTAPKQARRLVAAAIPTELYEAFGGVVGENHVLFLVATENLPLIPAEGLAVLIGSSWTNEQFRCISGATNVSSYELGQLRFPPPEHLADAYEKTRDWAEAVTQITQEDIVYA</sequence>
<evidence type="ECO:0000256" key="2">
    <source>
        <dbReference type="ARBA" id="ARBA00011900"/>
    </source>
</evidence>
<dbReference type="CDD" id="cd02440">
    <property type="entry name" value="AdoMet_MTases"/>
    <property type="match status" value="1"/>
</dbReference>
<dbReference type="Proteomes" id="UP000647585">
    <property type="component" value="Unassembled WGS sequence"/>
</dbReference>
<comment type="caution">
    <text evidence="9">The sequence shown here is derived from an EMBL/GenBank/DDBJ whole genome shotgun (WGS) entry which is preliminary data.</text>
</comment>
<organism evidence="9 10">
    <name type="scientific">Halomonas johnsoniae</name>
    <dbReference type="NCBI Taxonomy" id="502832"/>
    <lineage>
        <taxon>Bacteria</taxon>
        <taxon>Pseudomonadati</taxon>
        <taxon>Pseudomonadota</taxon>
        <taxon>Gammaproteobacteria</taxon>
        <taxon>Oceanospirillales</taxon>
        <taxon>Halomonadaceae</taxon>
        <taxon>Halomonas</taxon>
    </lineage>
</organism>
<evidence type="ECO:0000313" key="10">
    <source>
        <dbReference type="Proteomes" id="UP000647585"/>
    </source>
</evidence>
<keyword evidence="10" id="KW-1185">Reference proteome</keyword>
<evidence type="ECO:0000256" key="7">
    <source>
        <dbReference type="ARBA" id="ARBA00047942"/>
    </source>
</evidence>
<evidence type="ECO:0000313" key="9">
    <source>
        <dbReference type="EMBL" id="GGW60689.1"/>
    </source>
</evidence>
<dbReference type="PRINTS" id="PR00507">
    <property type="entry name" value="N12N6MTFRASE"/>
</dbReference>
<keyword evidence="6" id="KW-0680">Restriction system</keyword>
<dbReference type="EMBL" id="BMXO01000010">
    <property type="protein sequence ID" value="GGW60689.1"/>
    <property type="molecule type" value="Genomic_DNA"/>
</dbReference>
<gene>
    <name evidence="9" type="ORF">GCM10007158_22120</name>
</gene>
<dbReference type="GO" id="GO:0032259">
    <property type="term" value="P:methylation"/>
    <property type="evidence" value="ECO:0007669"/>
    <property type="project" value="UniProtKB-KW"/>
</dbReference>
<dbReference type="GO" id="GO:0008168">
    <property type="term" value="F:methyltransferase activity"/>
    <property type="evidence" value="ECO:0007669"/>
    <property type="project" value="UniProtKB-KW"/>
</dbReference>
<evidence type="ECO:0000256" key="4">
    <source>
        <dbReference type="ARBA" id="ARBA00022679"/>
    </source>
</evidence>
<comment type="similarity">
    <text evidence="1">Belongs to the N(4)/N(6)-methyltransferase family.</text>
</comment>
<dbReference type="RefSeq" id="WP_096921341.1">
    <property type="nucleotide sequence ID" value="NZ_BMXO01000010.1"/>
</dbReference>
<keyword evidence="3 9" id="KW-0489">Methyltransferase</keyword>
<dbReference type="EC" id="2.1.1.72" evidence="2"/>
<proteinExistence type="inferred from homology"/>
<dbReference type="Gene3D" id="3.40.50.150">
    <property type="entry name" value="Vaccinia Virus protein VP39"/>
    <property type="match status" value="1"/>
</dbReference>
<name>A0ABQ2WK81_9GAMM</name>
<dbReference type="PROSITE" id="PS00092">
    <property type="entry name" value="N6_MTASE"/>
    <property type="match status" value="1"/>
</dbReference>
<dbReference type="SUPFAM" id="SSF53335">
    <property type="entry name" value="S-adenosyl-L-methionine-dependent methyltransferases"/>
    <property type="match status" value="1"/>
</dbReference>
<feature type="domain" description="Type II methyltransferase M.TaqI-like" evidence="8">
    <location>
        <begin position="173"/>
        <end position="310"/>
    </location>
</feature>
<dbReference type="InterPro" id="IPR029063">
    <property type="entry name" value="SAM-dependent_MTases_sf"/>
</dbReference>
<reference evidence="10" key="1">
    <citation type="journal article" date="2019" name="Int. J. Syst. Evol. Microbiol.">
        <title>The Global Catalogue of Microorganisms (GCM) 10K type strain sequencing project: providing services to taxonomists for standard genome sequencing and annotation.</title>
        <authorList>
            <consortium name="The Broad Institute Genomics Platform"/>
            <consortium name="The Broad Institute Genome Sequencing Center for Infectious Disease"/>
            <person name="Wu L."/>
            <person name="Ma J."/>
        </authorList>
    </citation>
    <scope>NUCLEOTIDE SEQUENCE [LARGE SCALE GENOMIC DNA]</scope>
    <source>
        <strain evidence="10">KCTC 22157</strain>
    </source>
</reference>
<dbReference type="InterPro" id="IPR002052">
    <property type="entry name" value="DNA_methylase_N6_adenine_CS"/>
</dbReference>
<evidence type="ECO:0000256" key="1">
    <source>
        <dbReference type="ARBA" id="ARBA00006594"/>
    </source>
</evidence>
<keyword evidence="4" id="KW-0808">Transferase</keyword>
<dbReference type="PANTHER" id="PTHR33841">
    <property type="entry name" value="DNA METHYLTRANSFERASE YEEA-RELATED"/>
    <property type="match status" value="1"/>
</dbReference>
<dbReference type="InterPro" id="IPR011639">
    <property type="entry name" value="MethylTrfase_TaqI-like_dom"/>
</dbReference>
<evidence type="ECO:0000256" key="5">
    <source>
        <dbReference type="ARBA" id="ARBA00022691"/>
    </source>
</evidence>
<protein>
    <recommendedName>
        <fullName evidence="2">site-specific DNA-methyltransferase (adenine-specific)</fullName>
        <ecNumber evidence="2">2.1.1.72</ecNumber>
    </recommendedName>
</protein>
<comment type="catalytic activity">
    <reaction evidence="7">
        <text>a 2'-deoxyadenosine in DNA + S-adenosyl-L-methionine = an N(6)-methyl-2'-deoxyadenosine in DNA + S-adenosyl-L-homocysteine + H(+)</text>
        <dbReference type="Rhea" id="RHEA:15197"/>
        <dbReference type="Rhea" id="RHEA-COMP:12418"/>
        <dbReference type="Rhea" id="RHEA-COMP:12419"/>
        <dbReference type="ChEBI" id="CHEBI:15378"/>
        <dbReference type="ChEBI" id="CHEBI:57856"/>
        <dbReference type="ChEBI" id="CHEBI:59789"/>
        <dbReference type="ChEBI" id="CHEBI:90615"/>
        <dbReference type="ChEBI" id="CHEBI:90616"/>
        <dbReference type="EC" id="2.1.1.72"/>
    </reaction>
</comment>
<keyword evidence="5" id="KW-0949">S-adenosyl-L-methionine</keyword>
<evidence type="ECO:0000259" key="8">
    <source>
        <dbReference type="Pfam" id="PF07669"/>
    </source>
</evidence>